<dbReference type="SUPFAM" id="SSF51735">
    <property type="entry name" value="NAD(P)-binding Rossmann-fold domains"/>
    <property type="match status" value="1"/>
</dbReference>
<feature type="domain" description="Myo-inositol-1-phosphate synthase GAPDH-like" evidence="1">
    <location>
        <begin position="186"/>
        <end position="291"/>
    </location>
</feature>
<dbReference type="PANTHER" id="PTHR43125">
    <property type="entry name" value="INOSITOL-3-PHOSPHATE SYNTHASE"/>
    <property type="match status" value="1"/>
</dbReference>
<protein>
    <submittedName>
        <fullName evidence="2">Inositol-3-phosphate synthase</fullName>
    </submittedName>
</protein>
<dbReference type="SUPFAM" id="SSF55347">
    <property type="entry name" value="Glyceraldehyde-3-phosphate dehydrogenase-like, C-terminal domain"/>
    <property type="match status" value="1"/>
</dbReference>
<dbReference type="InterPro" id="IPR013021">
    <property type="entry name" value="Myo-inos-1-P_Synthase_GAPDH"/>
</dbReference>
<accession>A0A7J3V036</accession>
<gene>
    <name evidence="2" type="ORF">ENL91_04500</name>
</gene>
<name>A0A7J3V036_9CREN</name>
<dbReference type="GO" id="GO:0006021">
    <property type="term" value="P:inositol biosynthetic process"/>
    <property type="evidence" value="ECO:0007669"/>
    <property type="project" value="TreeGrafter"/>
</dbReference>
<dbReference type="Gene3D" id="3.30.360.10">
    <property type="entry name" value="Dihydrodipicolinate Reductase, domain 2"/>
    <property type="match status" value="1"/>
</dbReference>
<dbReference type="InterPro" id="IPR036291">
    <property type="entry name" value="NAD(P)-bd_dom_sf"/>
</dbReference>
<dbReference type="GO" id="GO:0004512">
    <property type="term" value="F:inositol-3-phosphate synthase activity"/>
    <property type="evidence" value="ECO:0007669"/>
    <property type="project" value="TreeGrafter"/>
</dbReference>
<dbReference type="Pfam" id="PF01658">
    <property type="entry name" value="Inos-1-P_synth"/>
    <property type="match status" value="1"/>
</dbReference>
<evidence type="ECO:0000313" key="2">
    <source>
        <dbReference type="EMBL" id="HHI49414.1"/>
    </source>
</evidence>
<comment type="caution">
    <text evidence="2">The sequence shown here is derived from an EMBL/GenBank/DDBJ whole genome shotgun (WGS) entry which is preliminary data.</text>
</comment>
<proteinExistence type="predicted"/>
<evidence type="ECO:0000259" key="1">
    <source>
        <dbReference type="Pfam" id="PF01658"/>
    </source>
</evidence>
<dbReference type="AlphaFoldDB" id="A0A7J3V036"/>
<organism evidence="2">
    <name type="scientific">Candidatus Methanosuratincola petrocarbonis</name>
    <name type="common">ex Vanwonterghem et al. 2016</name>
    <dbReference type="NCBI Taxonomy" id="1867261"/>
    <lineage>
        <taxon>Archaea</taxon>
        <taxon>Thermoproteota</taxon>
        <taxon>Methanosuratincolia</taxon>
        <taxon>Candidatus Methanomethylicales</taxon>
        <taxon>Candidatus Methanomethylicaceae</taxon>
        <taxon>Candidatus Methanosuratincola (ex Vanwonterghem et al. 2016)</taxon>
    </lineage>
</organism>
<dbReference type="EMBL" id="DRVT01000054">
    <property type="protein sequence ID" value="HHI49414.1"/>
    <property type="molecule type" value="Genomic_DNA"/>
</dbReference>
<sequence>MSKIKVVVAGVGNCCSALVQSIHYHAENPRGLMNYDLGGFKPSDIQVVGGIDIDSRKVGRDLSEAIFAEPNVAPKFCNPPPAGVVVVKGPVLDGADGVLKDVIKVDDSPPVDVPSYLEQLDADILLCLLPTGAQKAVEFYADSALKAGYAFVNCTPAKIASDNRWVESFEDRGLPLAGDDLMSQMGGTVFHMGVLDFLAKRGVDVTKTYQLDIGGTVEAYGVLEDFRREEKRKIKSEAIKQVLPTDSKVATGTSDYVGFMRDCRTGYFYVEGKNCLGSDVIIDIYLRTHDSANGAGILLDVIRGVKIAIDRGIGGQLTSVSSYGFKNPPIRSPLNESMEWFMSFVKGERKR</sequence>
<reference evidence="2" key="1">
    <citation type="journal article" date="2020" name="mSystems">
        <title>Genome- and Community-Level Interaction Insights into Carbon Utilization and Element Cycling Functions of Hydrothermarchaeota in Hydrothermal Sediment.</title>
        <authorList>
            <person name="Zhou Z."/>
            <person name="Liu Y."/>
            <person name="Xu W."/>
            <person name="Pan J."/>
            <person name="Luo Z.H."/>
            <person name="Li M."/>
        </authorList>
    </citation>
    <scope>NUCLEOTIDE SEQUENCE [LARGE SCALE GENOMIC DNA]</scope>
    <source>
        <strain evidence="2">SpSt-1038</strain>
    </source>
</reference>
<dbReference type="InterPro" id="IPR052199">
    <property type="entry name" value="MIPS"/>
</dbReference>
<dbReference type="Gene3D" id="3.40.50.720">
    <property type="entry name" value="NAD(P)-binding Rossmann-like Domain"/>
    <property type="match status" value="1"/>
</dbReference>
<dbReference type="PANTHER" id="PTHR43125:SF1">
    <property type="entry name" value="INOSITOL-3-PHOSPHATE SYNTHASE"/>
    <property type="match status" value="1"/>
</dbReference>